<dbReference type="EMBL" id="CAJNNV010008127">
    <property type="protein sequence ID" value="CAE8595798.1"/>
    <property type="molecule type" value="Genomic_DNA"/>
</dbReference>
<dbReference type="Proteomes" id="UP000654075">
    <property type="component" value="Unassembled WGS sequence"/>
</dbReference>
<dbReference type="GO" id="GO:0016491">
    <property type="term" value="F:oxidoreductase activity"/>
    <property type="evidence" value="ECO:0007669"/>
    <property type="project" value="InterPro"/>
</dbReference>
<proteinExistence type="predicted"/>
<feature type="domain" description="Redoxin" evidence="1">
    <location>
        <begin position="32"/>
        <end position="74"/>
    </location>
</feature>
<protein>
    <recommendedName>
        <fullName evidence="1">Redoxin domain-containing protein</fullName>
    </recommendedName>
</protein>
<evidence type="ECO:0000259" key="1">
    <source>
        <dbReference type="Pfam" id="PF08534"/>
    </source>
</evidence>
<evidence type="ECO:0000313" key="2">
    <source>
        <dbReference type="EMBL" id="CAE8594197.1"/>
    </source>
</evidence>
<dbReference type="Pfam" id="PF08534">
    <property type="entry name" value="Redoxin"/>
    <property type="match status" value="1"/>
</dbReference>
<feature type="non-terminal residue" evidence="3">
    <location>
        <position position="1"/>
    </location>
</feature>
<gene>
    <name evidence="2" type="ORF">PGLA1383_LOCUS12765</name>
    <name evidence="3" type="ORF">PGLA1383_LOCUS14294</name>
</gene>
<dbReference type="InterPro" id="IPR013740">
    <property type="entry name" value="Redoxin"/>
</dbReference>
<evidence type="ECO:0000313" key="3">
    <source>
        <dbReference type="EMBL" id="CAE8595798.1"/>
    </source>
</evidence>
<comment type="caution">
    <text evidence="3">The sequence shown here is derived from an EMBL/GenBank/DDBJ whole genome shotgun (WGS) entry which is preliminary data.</text>
</comment>
<organism evidence="3 4">
    <name type="scientific">Polarella glacialis</name>
    <name type="common">Dinoflagellate</name>
    <dbReference type="NCBI Taxonomy" id="89957"/>
    <lineage>
        <taxon>Eukaryota</taxon>
        <taxon>Sar</taxon>
        <taxon>Alveolata</taxon>
        <taxon>Dinophyceae</taxon>
        <taxon>Suessiales</taxon>
        <taxon>Suessiaceae</taxon>
        <taxon>Polarella</taxon>
    </lineage>
</organism>
<accession>A0A813E6L8</accession>
<dbReference type="AlphaFoldDB" id="A0A813E6L8"/>
<keyword evidence="4" id="KW-1185">Reference proteome</keyword>
<reference evidence="3" key="1">
    <citation type="submission" date="2021-02" db="EMBL/GenBank/DDBJ databases">
        <authorList>
            <person name="Dougan E. K."/>
            <person name="Rhodes N."/>
            <person name="Thang M."/>
            <person name="Chan C."/>
        </authorList>
    </citation>
    <scope>NUCLEOTIDE SEQUENCE</scope>
</reference>
<dbReference type="Gene3D" id="3.40.30.10">
    <property type="entry name" value="Glutaredoxin"/>
    <property type="match status" value="1"/>
</dbReference>
<dbReference type="OrthoDB" id="1882547at2759"/>
<name>A0A813E6L8_POLGL</name>
<sequence>WHCSSSLPGVMATRVLRAVACVAACSQAVGIKVGDRLPEANLDLGFPPTATSLKSLCAGRKIVVVGLPGAFTPT</sequence>
<dbReference type="EMBL" id="CAJNNV010006874">
    <property type="protein sequence ID" value="CAE8594197.1"/>
    <property type="molecule type" value="Genomic_DNA"/>
</dbReference>
<evidence type="ECO:0000313" key="4">
    <source>
        <dbReference type="Proteomes" id="UP000654075"/>
    </source>
</evidence>